<dbReference type="CDD" id="cd03801">
    <property type="entry name" value="GT4_PimA-like"/>
    <property type="match status" value="1"/>
</dbReference>
<evidence type="ECO:0000256" key="2">
    <source>
        <dbReference type="ARBA" id="ARBA00022679"/>
    </source>
</evidence>
<dbReference type="SUPFAM" id="SSF53756">
    <property type="entry name" value="UDP-Glycosyltransferase/glycogen phosphorylase"/>
    <property type="match status" value="1"/>
</dbReference>
<dbReference type="AlphaFoldDB" id="Q2LPR3"/>
<dbReference type="InterPro" id="IPR028098">
    <property type="entry name" value="Glyco_trans_4-like_N"/>
</dbReference>
<organism evidence="4 5">
    <name type="scientific">Syntrophus aciditrophicus (strain SB)</name>
    <dbReference type="NCBI Taxonomy" id="56780"/>
    <lineage>
        <taxon>Bacteria</taxon>
        <taxon>Pseudomonadati</taxon>
        <taxon>Thermodesulfobacteriota</taxon>
        <taxon>Syntrophia</taxon>
        <taxon>Syntrophales</taxon>
        <taxon>Syntrophaceae</taxon>
        <taxon>Syntrophus</taxon>
    </lineage>
</organism>
<dbReference type="PANTHER" id="PTHR12526:SF510">
    <property type="entry name" value="D-INOSITOL 3-PHOSPHATE GLYCOSYLTRANSFERASE"/>
    <property type="match status" value="1"/>
</dbReference>
<protein>
    <submittedName>
        <fullName evidence="4">Glycosyltransferase</fullName>
        <ecNumber evidence="4">2.4.1.-</ecNumber>
    </submittedName>
</protein>
<dbReference type="OrthoDB" id="5443168at2"/>
<name>Q2LPR3_SYNAS</name>
<dbReference type="STRING" id="56780.SYN_01142"/>
<keyword evidence="1 4" id="KW-0328">Glycosyltransferase</keyword>
<sequence length="397" mass="44534">MMRLLCFIDYLGSGGAQRQLTFLARHLKKSGVDVEVLTYHESDFFIPVLAEAGINVETVRGGGRFTKVFSLRKSIRARKFDVLLAFLNAPALYAEIAALPRRRWGLVVSERLAVPGSSMGFARFRRYLHGLADYVTTNSHTNRLLIEKAVPGLTGKVVTIYNALDLEYFSPLQGPVPAGDGRLRFVVLASHQLKKNLLGLVEAAHQVVQAAPELDFTIEWFGRFDAGKNGPGDTGPFEQAKRRIETFRIQDRFIFSEPTSDVAAVYRRADALILPSFYEGLPNVVCEAMACGRPVLMSNVCDAENLVREGDNGFLFDPRDPADMARAILRFAALSGDDRKLMGEKSRKRAVILFNPERFAAHYRRVLESAMRREQTIIPHWCESIPQSAIRMIENEK</sequence>
<dbReference type="CAZy" id="GT4">
    <property type="family name" value="Glycosyltransferase Family 4"/>
</dbReference>
<dbReference type="Gene3D" id="3.40.50.2000">
    <property type="entry name" value="Glycogen Phosphorylase B"/>
    <property type="match status" value="2"/>
</dbReference>
<feature type="domain" description="Glycosyltransferase subfamily 4-like N-terminal" evidence="3">
    <location>
        <begin position="14"/>
        <end position="167"/>
    </location>
</feature>
<gene>
    <name evidence="4" type="ORF">SYN_01142</name>
</gene>
<proteinExistence type="predicted"/>
<reference evidence="4 5" key="1">
    <citation type="journal article" date="2007" name="Proc. Natl. Acad. Sci. U.S.A.">
        <title>The genome of Syntrophus aciditrophicus: life at the thermodynamic limit of microbial growth.</title>
        <authorList>
            <person name="McInerney M.J."/>
            <person name="Rohlin L."/>
            <person name="Mouttaki H."/>
            <person name="Kim U."/>
            <person name="Krupp R.S."/>
            <person name="Rios-Hernandez L."/>
            <person name="Sieber J."/>
            <person name="Struchtemeyer C.G."/>
            <person name="Bhattacharyya A."/>
            <person name="Campbell J.W."/>
            <person name="Gunsalus R.P."/>
        </authorList>
    </citation>
    <scope>NUCLEOTIDE SEQUENCE [LARGE SCALE GENOMIC DNA]</scope>
    <source>
        <strain evidence="4 5">SB</strain>
    </source>
</reference>
<dbReference type="EMBL" id="CP000252">
    <property type="protein sequence ID" value="ABC76264.1"/>
    <property type="molecule type" value="Genomic_DNA"/>
</dbReference>
<dbReference type="InParanoid" id="Q2LPR3"/>
<dbReference type="Proteomes" id="UP000001933">
    <property type="component" value="Chromosome"/>
</dbReference>
<dbReference type="Pfam" id="PF13692">
    <property type="entry name" value="Glyco_trans_1_4"/>
    <property type="match status" value="1"/>
</dbReference>
<dbReference type="HOGENOM" id="CLU_009583_0_3_7"/>
<keyword evidence="5" id="KW-1185">Reference proteome</keyword>
<dbReference type="EC" id="2.4.1.-" evidence="4"/>
<keyword evidence="2 4" id="KW-0808">Transferase</keyword>
<evidence type="ECO:0000313" key="5">
    <source>
        <dbReference type="Proteomes" id="UP000001933"/>
    </source>
</evidence>
<accession>Q2LPR3</accession>
<dbReference type="DNASU" id="3885200"/>
<evidence type="ECO:0000256" key="1">
    <source>
        <dbReference type="ARBA" id="ARBA00022676"/>
    </source>
</evidence>
<dbReference type="eggNOG" id="COG0438">
    <property type="taxonomic scope" value="Bacteria"/>
</dbReference>
<dbReference type="Pfam" id="PF13439">
    <property type="entry name" value="Glyco_transf_4"/>
    <property type="match status" value="1"/>
</dbReference>
<evidence type="ECO:0000313" key="4">
    <source>
        <dbReference type="EMBL" id="ABC76264.1"/>
    </source>
</evidence>
<dbReference type="KEGG" id="sat:SYN_01142"/>
<evidence type="ECO:0000259" key="3">
    <source>
        <dbReference type="Pfam" id="PF13439"/>
    </source>
</evidence>
<dbReference type="PANTHER" id="PTHR12526">
    <property type="entry name" value="GLYCOSYLTRANSFERASE"/>
    <property type="match status" value="1"/>
</dbReference>
<dbReference type="GO" id="GO:0016757">
    <property type="term" value="F:glycosyltransferase activity"/>
    <property type="evidence" value="ECO:0007669"/>
    <property type="project" value="UniProtKB-KW"/>
</dbReference>